<dbReference type="PANTHER" id="PTHR35632:SF1">
    <property type="entry name" value="MAJOR POLLEN ALLERGEN OLE E 6-LIKE"/>
    <property type="match status" value="1"/>
</dbReference>
<protein>
    <recommendedName>
        <fullName evidence="4">Plant thionin family protein</fullName>
    </recommendedName>
</protein>
<evidence type="ECO:0000313" key="3">
    <source>
        <dbReference type="Proteomes" id="UP000316621"/>
    </source>
</evidence>
<gene>
    <name evidence="2" type="ORF">C5167_023378</name>
</gene>
<dbReference type="Proteomes" id="UP000316621">
    <property type="component" value="Chromosome 5"/>
</dbReference>
<reference evidence="2 3" key="1">
    <citation type="journal article" date="2018" name="Science">
        <title>The opium poppy genome and morphinan production.</title>
        <authorList>
            <person name="Guo L."/>
            <person name="Winzer T."/>
            <person name="Yang X."/>
            <person name="Li Y."/>
            <person name="Ning Z."/>
            <person name="He Z."/>
            <person name="Teodor R."/>
            <person name="Lu Y."/>
            <person name="Bowser T.A."/>
            <person name="Graham I.A."/>
            <person name="Ye K."/>
        </authorList>
    </citation>
    <scope>NUCLEOTIDE SEQUENCE [LARGE SCALE GENOMIC DNA]</scope>
    <source>
        <strain evidence="3">cv. HN1</strain>
        <tissue evidence="2">Leaves</tissue>
    </source>
</reference>
<dbReference type="PANTHER" id="PTHR35632">
    <property type="entry name" value="MAJOR POLLEN ALLERGEN OLE E 6-LIKE"/>
    <property type="match status" value="1"/>
</dbReference>
<accession>A0A4Y7JKJ9</accession>
<organism evidence="2 3">
    <name type="scientific">Papaver somniferum</name>
    <name type="common">Opium poppy</name>
    <dbReference type="NCBI Taxonomy" id="3469"/>
    <lineage>
        <taxon>Eukaryota</taxon>
        <taxon>Viridiplantae</taxon>
        <taxon>Streptophyta</taxon>
        <taxon>Embryophyta</taxon>
        <taxon>Tracheophyta</taxon>
        <taxon>Spermatophyta</taxon>
        <taxon>Magnoliopsida</taxon>
        <taxon>Ranunculales</taxon>
        <taxon>Papaveraceae</taxon>
        <taxon>Papaveroideae</taxon>
        <taxon>Papaver</taxon>
    </lineage>
</organism>
<name>A0A4Y7JKJ9_PAPSO</name>
<keyword evidence="1" id="KW-0732">Signal</keyword>
<dbReference type="AlphaFoldDB" id="A0A4Y7JKJ9"/>
<dbReference type="Gramene" id="RZC61624">
    <property type="protein sequence ID" value="RZC61624"/>
    <property type="gene ID" value="C5167_023378"/>
</dbReference>
<dbReference type="EMBL" id="CM010719">
    <property type="protein sequence ID" value="RZC61624.1"/>
    <property type="molecule type" value="Genomic_DNA"/>
</dbReference>
<feature type="chain" id="PRO_5021194530" description="Plant thionin family protein" evidence="1">
    <location>
        <begin position="27"/>
        <end position="82"/>
    </location>
</feature>
<evidence type="ECO:0008006" key="4">
    <source>
        <dbReference type="Google" id="ProtNLM"/>
    </source>
</evidence>
<evidence type="ECO:0000256" key="1">
    <source>
        <dbReference type="SAM" id="SignalP"/>
    </source>
</evidence>
<keyword evidence="3" id="KW-1185">Reference proteome</keyword>
<proteinExistence type="predicted"/>
<dbReference type="SUPFAM" id="SSF111388">
    <property type="entry name" value="Pollen allergen ole e 6"/>
    <property type="match status" value="1"/>
</dbReference>
<sequence length="82" mass="9165">MAGKINVAILLMCFMVLAVAVQLSQAHGDEGTDVYKACFMKCFDFWKATGLANSHCEIKCDQLCSHVEKYGKYVENFPNLKP</sequence>
<evidence type="ECO:0000313" key="2">
    <source>
        <dbReference type="EMBL" id="RZC61624.1"/>
    </source>
</evidence>
<dbReference type="InterPro" id="IPR015333">
    <property type="entry name" value="Pollen_allergen_ole-e-6"/>
</dbReference>
<feature type="signal peptide" evidence="1">
    <location>
        <begin position="1"/>
        <end position="26"/>
    </location>
</feature>
<dbReference type="InterPro" id="IPR036466">
    <property type="entry name" value="Pollen_allergen_ole-e-6_sf"/>
</dbReference>
<dbReference type="Gene3D" id="1.10.287.720">
    <property type="entry name" value="Pollen allergen ole e 6"/>
    <property type="match status" value="1"/>
</dbReference>